<dbReference type="CDD" id="cd06222">
    <property type="entry name" value="RNase_H_like"/>
    <property type="match status" value="1"/>
</dbReference>
<dbReference type="SUPFAM" id="SSF53098">
    <property type="entry name" value="Ribonuclease H-like"/>
    <property type="match status" value="1"/>
</dbReference>
<feature type="non-terminal residue" evidence="2">
    <location>
        <position position="1"/>
    </location>
</feature>
<evidence type="ECO:0000259" key="1">
    <source>
        <dbReference type="Pfam" id="PF13456"/>
    </source>
</evidence>
<evidence type="ECO:0000313" key="2">
    <source>
        <dbReference type="EMBL" id="KAH0868705.1"/>
    </source>
</evidence>
<accession>A0ABQ7YKG4</accession>
<comment type="caution">
    <text evidence="2">The sequence shown here is derived from an EMBL/GenBank/DDBJ whole genome shotgun (WGS) entry which is preliminary data.</text>
</comment>
<proteinExistence type="predicted"/>
<organism evidence="2 3">
    <name type="scientific">Brassica napus</name>
    <name type="common">Rape</name>
    <dbReference type="NCBI Taxonomy" id="3708"/>
    <lineage>
        <taxon>Eukaryota</taxon>
        <taxon>Viridiplantae</taxon>
        <taxon>Streptophyta</taxon>
        <taxon>Embryophyta</taxon>
        <taxon>Tracheophyta</taxon>
        <taxon>Spermatophyta</taxon>
        <taxon>Magnoliopsida</taxon>
        <taxon>eudicotyledons</taxon>
        <taxon>Gunneridae</taxon>
        <taxon>Pentapetalae</taxon>
        <taxon>rosids</taxon>
        <taxon>malvids</taxon>
        <taxon>Brassicales</taxon>
        <taxon>Brassicaceae</taxon>
        <taxon>Brassiceae</taxon>
        <taxon>Brassica</taxon>
    </lineage>
</organism>
<dbReference type="InterPro" id="IPR002156">
    <property type="entry name" value="RNaseH_domain"/>
</dbReference>
<feature type="domain" description="RNase H type-1" evidence="1">
    <location>
        <begin position="359"/>
        <end position="485"/>
    </location>
</feature>
<dbReference type="Pfam" id="PF13456">
    <property type="entry name" value="RVT_3"/>
    <property type="match status" value="1"/>
</dbReference>
<dbReference type="InterPro" id="IPR036397">
    <property type="entry name" value="RNaseH_sf"/>
</dbReference>
<dbReference type="InterPro" id="IPR044730">
    <property type="entry name" value="RNase_H-like_dom_plant"/>
</dbReference>
<dbReference type="InterPro" id="IPR012337">
    <property type="entry name" value="RNaseH-like_sf"/>
</dbReference>
<dbReference type="Gene3D" id="3.30.420.10">
    <property type="entry name" value="Ribonuclease H-like superfamily/Ribonuclease H"/>
    <property type="match status" value="1"/>
</dbReference>
<protein>
    <recommendedName>
        <fullName evidence="1">RNase H type-1 domain-containing protein</fullName>
    </recommendedName>
</protein>
<evidence type="ECO:0000313" key="3">
    <source>
        <dbReference type="Proteomes" id="UP000824890"/>
    </source>
</evidence>
<dbReference type="PANTHER" id="PTHR34146">
    <property type="entry name" value="POLYNUCLEOTIDYL TRANSFERASE, RIBONUCLEASE H-LIKE SUPERFAMILY PROTEIN-RELATED"/>
    <property type="match status" value="1"/>
</dbReference>
<gene>
    <name evidence="2" type="ORF">HID58_075727</name>
</gene>
<keyword evidence="3" id="KW-1185">Reference proteome</keyword>
<name>A0ABQ7YKG4_BRANA</name>
<dbReference type="EMBL" id="JAGKQM010000017">
    <property type="protein sequence ID" value="KAH0868705.1"/>
    <property type="molecule type" value="Genomic_DNA"/>
</dbReference>
<dbReference type="PANTHER" id="PTHR34146:SF3">
    <property type="entry name" value="POLYNUCLEOTIDYL TRANSFERASE, RIBONUCLEASE H-LIKE SUPERFAMILY PROTEIN"/>
    <property type="match status" value="1"/>
</dbReference>
<reference evidence="2 3" key="1">
    <citation type="submission" date="2021-05" db="EMBL/GenBank/DDBJ databases">
        <title>Genome Assembly of Synthetic Allotetraploid Brassica napus Reveals Homoeologous Exchanges between Subgenomes.</title>
        <authorList>
            <person name="Davis J.T."/>
        </authorList>
    </citation>
    <scope>NUCLEOTIDE SEQUENCE [LARGE SCALE GENOMIC DNA]</scope>
    <source>
        <strain evidence="3">cv. Da-Ae</strain>
        <tissue evidence="2">Seedling</tissue>
    </source>
</reference>
<dbReference type="Proteomes" id="UP000824890">
    <property type="component" value="Unassembled WGS sequence"/>
</dbReference>
<sequence length="490" mass="56092">TKNVISLVQSLASELGYWNVKIVPAFGSSGVAMFWSDRVKISFLNDHTLYCTNMCVEDGTNTFWLTYIYGNPVIKYIQKQWCDKIEFEYAGFLQNKPRLMIGDFNDIKGGEEKQGGIIRSVASYSLFRRMLSTLGMNDIKSVGGKYTWLRSYSGLDQTIDPYFSIQKEIIGRNLNFSDMIADEDFTLACAQESANLSNGDIHYLIRQCRKVLSRWRSKQSTNSGKLIQELKDKIHLFHHEDVQRIMRLRPSITGSEDRLYWRYNKTGSYTVKSGYHLQKQIDTEQENSPTTTRFLRNKLLFQNKREHITHVISASIMDKNLWDEAHQFNELPQLLPPSACPTSIVDIIGEETMLYCIADASWKSTIVLSGIGWFLYSREGTLLIQGSSAITPTDSALQAEAMAILLAVQQLHALSYKNIMFLGDCAQLFKSLDIPSQRGNKRLIFNEASIIMIQDVLILARLNNFIFKHVPRNYVHHVDQLAKKARIMSQ</sequence>
<dbReference type="InterPro" id="IPR036691">
    <property type="entry name" value="Endo/exonu/phosph_ase_sf"/>
</dbReference>
<dbReference type="SUPFAM" id="SSF56219">
    <property type="entry name" value="DNase I-like"/>
    <property type="match status" value="1"/>
</dbReference>